<keyword evidence="4 8" id="KW-0812">Transmembrane</keyword>
<dbReference type="Pfam" id="PF07715">
    <property type="entry name" value="Plug"/>
    <property type="match status" value="1"/>
</dbReference>
<evidence type="ECO:0000313" key="11">
    <source>
        <dbReference type="Proteomes" id="UP000032900"/>
    </source>
</evidence>
<dbReference type="SUPFAM" id="SSF56935">
    <property type="entry name" value="Porins"/>
    <property type="match status" value="1"/>
</dbReference>
<evidence type="ECO:0000256" key="5">
    <source>
        <dbReference type="ARBA" id="ARBA00022729"/>
    </source>
</evidence>
<gene>
    <name evidence="10" type="ORF">JCM15548_12850</name>
</gene>
<feature type="domain" description="TonB-dependent receptor plug" evidence="9">
    <location>
        <begin position="4"/>
        <end position="70"/>
    </location>
</feature>
<dbReference type="AlphaFoldDB" id="A0A0E9LZ86"/>
<proteinExistence type="inferred from homology"/>
<comment type="similarity">
    <text evidence="8">Belongs to the TonB-dependent receptor family.</text>
</comment>
<dbReference type="OrthoDB" id="1108759at2"/>
<dbReference type="Proteomes" id="UP000032900">
    <property type="component" value="Unassembled WGS sequence"/>
</dbReference>
<dbReference type="InterPro" id="IPR039426">
    <property type="entry name" value="TonB-dep_rcpt-like"/>
</dbReference>
<evidence type="ECO:0000256" key="6">
    <source>
        <dbReference type="ARBA" id="ARBA00023136"/>
    </source>
</evidence>
<keyword evidence="7 8" id="KW-0998">Cell outer membrane</keyword>
<dbReference type="RefSeq" id="WP_083985112.1">
    <property type="nucleotide sequence ID" value="NZ_BAZW01000025.1"/>
</dbReference>
<keyword evidence="3 8" id="KW-1134">Transmembrane beta strand</keyword>
<keyword evidence="10" id="KW-0675">Receptor</keyword>
<keyword evidence="6 8" id="KW-0472">Membrane</keyword>
<evidence type="ECO:0000313" key="10">
    <source>
        <dbReference type="EMBL" id="GAO30564.1"/>
    </source>
</evidence>
<evidence type="ECO:0000256" key="4">
    <source>
        <dbReference type="ARBA" id="ARBA00022692"/>
    </source>
</evidence>
<dbReference type="PROSITE" id="PS52016">
    <property type="entry name" value="TONB_DEPENDENT_REC_3"/>
    <property type="match status" value="1"/>
</dbReference>
<evidence type="ECO:0000256" key="7">
    <source>
        <dbReference type="ARBA" id="ARBA00023237"/>
    </source>
</evidence>
<evidence type="ECO:0000256" key="8">
    <source>
        <dbReference type="PROSITE-ProRule" id="PRU01360"/>
    </source>
</evidence>
<evidence type="ECO:0000259" key="9">
    <source>
        <dbReference type="Pfam" id="PF07715"/>
    </source>
</evidence>
<dbReference type="PANTHER" id="PTHR30069:SF29">
    <property type="entry name" value="HEMOGLOBIN AND HEMOGLOBIN-HAPTOGLOBIN-BINDING PROTEIN 1-RELATED"/>
    <property type="match status" value="1"/>
</dbReference>
<accession>A0A0E9LZ86</accession>
<keyword evidence="2 8" id="KW-0813">Transport</keyword>
<evidence type="ECO:0000256" key="1">
    <source>
        <dbReference type="ARBA" id="ARBA00004571"/>
    </source>
</evidence>
<dbReference type="STRING" id="1236989.JCM15548_12850"/>
<protein>
    <submittedName>
        <fullName evidence="10">Putative ferric aerobactin receptor</fullName>
    </submittedName>
</protein>
<evidence type="ECO:0000256" key="2">
    <source>
        <dbReference type="ARBA" id="ARBA00022448"/>
    </source>
</evidence>
<reference evidence="10 11" key="1">
    <citation type="journal article" date="2015" name="Microbes Environ.">
        <title>Distribution and evolution of nitrogen fixation genes in the phylum bacteroidetes.</title>
        <authorList>
            <person name="Inoue J."/>
            <person name="Oshima K."/>
            <person name="Suda W."/>
            <person name="Sakamoto M."/>
            <person name="Iino T."/>
            <person name="Noda S."/>
            <person name="Hongoh Y."/>
            <person name="Hattori M."/>
            <person name="Ohkuma M."/>
        </authorList>
    </citation>
    <scope>NUCLEOTIDE SEQUENCE [LARGE SCALE GENOMIC DNA]</scope>
    <source>
        <strain evidence="10">JCM 15548</strain>
    </source>
</reference>
<name>A0A0E9LZ86_9BACT</name>
<dbReference type="GO" id="GO:0015344">
    <property type="term" value="F:siderophore uptake transmembrane transporter activity"/>
    <property type="evidence" value="ECO:0007669"/>
    <property type="project" value="TreeGrafter"/>
</dbReference>
<comment type="caution">
    <text evidence="10">The sequence shown here is derived from an EMBL/GenBank/DDBJ whole genome shotgun (WGS) entry which is preliminary data.</text>
</comment>
<dbReference type="GO" id="GO:0009279">
    <property type="term" value="C:cell outer membrane"/>
    <property type="evidence" value="ECO:0007669"/>
    <property type="project" value="UniProtKB-SubCell"/>
</dbReference>
<dbReference type="InterPro" id="IPR012910">
    <property type="entry name" value="Plug_dom"/>
</dbReference>
<dbReference type="InterPro" id="IPR037066">
    <property type="entry name" value="Plug_dom_sf"/>
</dbReference>
<dbReference type="InterPro" id="IPR036942">
    <property type="entry name" value="Beta-barrel_TonB_sf"/>
</dbReference>
<comment type="subcellular location">
    <subcellularLocation>
        <location evidence="1 8">Cell outer membrane</location>
        <topology evidence="1 8">Multi-pass membrane protein</topology>
    </subcellularLocation>
</comment>
<dbReference type="GO" id="GO:0044718">
    <property type="term" value="P:siderophore transmembrane transport"/>
    <property type="evidence" value="ECO:0007669"/>
    <property type="project" value="TreeGrafter"/>
</dbReference>
<dbReference type="Gene3D" id="2.170.130.10">
    <property type="entry name" value="TonB-dependent receptor, plug domain"/>
    <property type="match status" value="1"/>
</dbReference>
<keyword evidence="11" id="KW-1185">Reference proteome</keyword>
<dbReference type="PANTHER" id="PTHR30069">
    <property type="entry name" value="TONB-DEPENDENT OUTER MEMBRANE RECEPTOR"/>
    <property type="match status" value="1"/>
</dbReference>
<evidence type="ECO:0000256" key="3">
    <source>
        <dbReference type="ARBA" id="ARBA00022452"/>
    </source>
</evidence>
<organism evidence="10 11">
    <name type="scientific">Geofilum rubicundum JCM 15548</name>
    <dbReference type="NCBI Taxonomy" id="1236989"/>
    <lineage>
        <taxon>Bacteria</taxon>
        <taxon>Pseudomonadati</taxon>
        <taxon>Bacteroidota</taxon>
        <taxon>Bacteroidia</taxon>
        <taxon>Marinilabiliales</taxon>
        <taxon>Marinilabiliaceae</taxon>
        <taxon>Geofilum</taxon>
    </lineage>
</organism>
<sequence length="660" mass="75359">MGVSSSNELSSQYRVRGGNFDENLVYVNGQEVYRPFLMHSGQQEGLSFVNPDLVEEVEFSAGGFSASYGDKMSSVLDITYKKPTQTAGSLSAGMLGANGHLEGAAFNQKLTWITGARYKTNRYLLGSLDEKGDYRPNFTDVQAYLTYQLSPRISFELLGYYSLNSYEFTPEDRETTFGTIEEIKRLKVFFEGKEADRFQTGYASFSTNFKVTDQQRYKLTFTGFRTFEEESYDIAGAYWLQEVEDPFSEEEEGGTQIGVGEYLQHARNDLLGVVNAVDLGGEHQSAIGQTSWGLQYRHEAFKDNISEWELIDSAGYSIPYTGDKIELAHLKKANHDLSNHRFSGYLKNQFSYHLPNGQLMVDAGLRASHYSFTNESTISPRLLLSYLPGGDKNYRIRLSGGYYYQPPFFKEMRRPDGTLNQAIQAQKSIHIVSGYDLYFQKMDRPFKFTAELYYKAMDQLIPYQVDNVRIVYSGENEARGYAAGIDFKINGELVPGEESWVTLSLMKTEENLSGDQWINPEQAGEPGYIPRPSDQRINFSMFFQDHLPKNPDFKAHLSFFYGSGLPFGPPRSERYLATNRMPAYRRVDIGFSYDLLKSASSQKRNLLDLKNLWLGLEIFNLPNISNTISYYWVSDIFNRQYAVPNYLTSRRINLKLTAKF</sequence>
<dbReference type="Gene3D" id="2.40.170.20">
    <property type="entry name" value="TonB-dependent receptor, beta-barrel domain"/>
    <property type="match status" value="1"/>
</dbReference>
<keyword evidence="5" id="KW-0732">Signal</keyword>
<dbReference type="EMBL" id="BAZW01000025">
    <property type="protein sequence ID" value="GAO30564.1"/>
    <property type="molecule type" value="Genomic_DNA"/>
</dbReference>